<dbReference type="CDD" id="cd02022">
    <property type="entry name" value="DPCK"/>
    <property type="match status" value="1"/>
</dbReference>
<evidence type="ECO:0000256" key="2">
    <source>
        <dbReference type="ARBA" id="ARBA00022741"/>
    </source>
</evidence>
<comment type="pathway">
    <text evidence="5">Cofactor biosynthesis; coenzyme A biosynthesis; CoA from (R)-pantothenate: step 5/5.</text>
</comment>
<keyword evidence="5" id="KW-0963">Cytoplasm</keyword>
<dbReference type="EMBL" id="CP102382">
    <property type="protein sequence ID" value="UUV20901.1"/>
    <property type="molecule type" value="Genomic_DNA"/>
</dbReference>
<dbReference type="NCBIfam" id="TIGR00152">
    <property type="entry name" value="dephospho-CoA kinase"/>
    <property type="match status" value="1"/>
</dbReference>
<dbReference type="Gene3D" id="3.40.50.300">
    <property type="entry name" value="P-loop containing nucleotide triphosphate hydrolases"/>
    <property type="match status" value="1"/>
</dbReference>
<feature type="binding site" evidence="5">
    <location>
        <begin position="12"/>
        <end position="17"/>
    </location>
    <ligand>
        <name>ATP</name>
        <dbReference type="ChEBI" id="CHEBI:30616"/>
    </ligand>
</feature>
<dbReference type="Pfam" id="PF01121">
    <property type="entry name" value="CoaE"/>
    <property type="match status" value="1"/>
</dbReference>
<evidence type="ECO:0000256" key="1">
    <source>
        <dbReference type="ARBA" id="ARBA00009018"/>
    </source>
</evidence>
<evidence type="ECO:0000256" key="4">
    <source>
        <dbReference type="ARBA" id="ARBA00022993"/>
    </source>
</evidence>
<dbReference type="SUPFAM" id="SSF52540">
    <property type="entry name" value="P-loop containing nucleoside triphosphate hydrolases"/>
    <property type="match status" value="1"/>
</dbReference>
<gene>
    <name evidence="5 7" type="primary">coaE</name>
    <name evidence="7" type="ORF">NPX36_11315</name>
</gene>
<protein>
    <recommendedName>
        <fullName evidence="5 6">Dephospho-CoA kinase</fullName>
        <ecNumber evidence="5 6">2.7.1.24</ecNumber>
    </recommendedName>
    <alternativeName>
        <fullName evidence="5">Dephosphocoenzyme A kinase</fullName>
    </alternativeName>
</protein>
<name>A0ABY5NQQ9_9FLAO</name>
<proteinExistence type="inferred from homology"/>
<keyword evidence="5 7" id="KW-0418">Kinase</keyword>
<comment type="catalytic activity">
    <reaction evidence="5">
        <text>3'-dephospho-CoA + ATP = ADP + CoA + H(+)</text>
        <dbReference type="Rhea" id="RHEA:18245"/>
        <dbReference type="ChEBI" id="CHEBI:15378"/>
        <dbReference type="ChEBI" id="CHEBI:30616"/>
        <dbReference type="ChEBI" id="CHEBI:57287"/>
        <dbReference type="ChEBI" id="CHEBI:57328"/>
        <dbReference type="ChEBI" id="CHEBI:456216"/>
        <dbReference type="EC" id="2.7.1.24"/>
    </reaction>
</comment>
<evidence type="ECO:0000256" key="3">
    <source>
        <dbReference type="ARBA" id="ARBA00022840"/>
    </source>
</evidence>
<keyword evidence="5 7" id="KW-0808">Transferase</keyword>
<evidence type="ECO:0000313" key="7">
    <source>
        <dbReference type="EMBL" id="UUV20901.1"/>
    </source>
</evidence>
<accession>A0ABY5NQQ9</accession>
<dbReference type="Proteomes" id="UP001317001">
    <property type="component" value="Chromosome"/>
</dbReference>
<dbReference type="PANTHER" id="PTHR10695:SF46">
    <property type="entry name" value="BIFUNCTIONAL COENZYME A SYNTHASE-RELATED"/>
    <property type="match status" value="1"/>
</dbReference>
<evidence type="ECO:0000256" key="6">
    <source>
        <dbReference type="NCBIfam" id="TIGR00152"/>
    </source>
</evidence>
<sequence>MTKIIGVTGGIGSGKTTVINYIQSKGYAVYVADDAGREVMKKPEIIEKVQQLFNNDVLQNDGFLDRSKIAKLVFNDAQLLKQLNQIVHPAVKIDFKNFLERNQHQPFVFKETAVLFESGAYKECSATILITAPLEIRMQRVMKRDQVTKQEVLNRVKNQLPDEEKSLLATFVVENIDLNETFKSVDDVLEKIKTI</sequence>
<comment type="similarity">
    <text evidence="1 5">Belongs to the CoaE family.</text>
</comment>
<dbReference type="InterPro" id="IPR001977">
    <property type="entry name" value="Depp_CoAkinase"/>
</dbReference>
<dbReference type="GO" id="GO:0004140">
    <property type="term" value="F:dephospho-CoA kinase activity"/>
    <property type="evidence" value="ECO:0007669"/>
    <property type="project" value="UniProtKB-EC"/>
</dbReference>
<keyword evidence="2 5" id="KW-0547">Nucleotide-binding</keyword>
<keyword evidence="4 5" id="KW-0173">Coenzyme A biosynthesis</keyword>
<dbReference type="EC" id="2.7.1.24" evidence="5 6"/>
<keyword evidence="8" id="KW-1185">Reference proteome</keyword>
<evidence type="ECO:0000256" key="5">
    <source>
        <dbReference type="HAMAP-Rule" id="MF_00376"/>
    </source>
</evidence>
<dbReference type="HAMAP" id="MF_00376">
    <property type="entry name" value="Dephospho_CoA_kinase"/>
    <property type="match status" value="1"/>
</dbReference>
<dbReference type="PANTHER" id="PTHR10695">
    <property type="entry name" value="DEPHOSPHO-COA KINASE-RELATED"/>
    <property type="match status" value="1"/>
</dbReference>
<keyword evidence="3 5" id="KW-0067">ATP-binding</keyword>
<reference evidence="7 8" key="1">
    <citation type="submission" date="2022-08" db="EMBL/GenBank/DDBJ databases">
        <title>Myroides zhujiangensis sp. nov., a novel bacterium isolated from sediment in the Pearl River Estuary.</title>
        <authorList>
            <person name="Cui L."/>
        </authorList>
    </citation>
    <scope>NUCLEOTIDE SEQUENCE [LARGE SCALE GENOMIC DNA]</scope>
    <source>
        <strain evidence="7 8">SCSIO 72103</strain>
    </source>
</reference>
<comment type="function">
    <text evidence="5">Catalyzes the phosphorylation of the 3'-hydroxyl group of dephosphocoenzyme A to form coenzyme A.</text>
</comment>
<dbReference type="RefSeq" id="WP_257498816.1">
    <property type="nucleotide sequence ID" value="NZ_CP102382.1"/>
</dbReference>
<dbReference type="PROSITE" id="PS51219">
    <property type="entry name" value="DPCK"/>
    <property type="match status" value="1"/>
</dbReference>
<evidence type="ECO:0000313" key="8">
    <source>
        <dbReference type="Proteomes" id="UP001317001"/>
    </source>
</evidence>
<comment type="subcellular location">
    <subcellularLocation>
        <location evidence="5">Cytoplasm</location>
    </subcellularLocation>
</comment>
<organism evidence="7 8">
    <name type="scientific">Paenimyroides aestuarii</name>
    <dbReference type="NCBI Taxonomy" id="2968490"/>
    <lineage>
        <taxon>Bacteria</taxon>
        <taxon>Pseudomonadati</taxon>
        <taxon>Bacteroidota</taxon>
        <taxon>Flavobacteriia</taxon>
        <taxon>Flavobacteriales</taxon>
        <taxon>Flavobacteriaceae</taxon>
        <taxon>Paenimyroides</taxon>
    </lineage>
</organism>
<dbReference type="InterPro" id="IPR027417">
    <property type="entry name" value="P-loop_NTPase"/>
</dbReference>